<evidence type="ECO:0000259" key="7">
    <source>
        <dbReference type="PROSITE" id="PS50157"/>
    </source>
</evidence>
<keyword evidence="2 4" id="KW-0863">Zinc-finger</keyword>
<feature type="region of interest" description="Disordered" evidence="5">
    <location>
        <begin position="343"/>
        <end position="514"/>
    </location>
</feature>
<dbReference type="CDD" id="cd06257">
    <property type="entry name" value="DnaJ"/>
    <property type="match status" value="1"/>
</dbReference>
<feature type="compositionally biased region" description="Basic residues" evidence="5">
    <location>
        <begin position="494"/>
        <end position="505"/>
    </location>
</feature>
<dbReference type="SUPFAM" id="SSF46565">
    <property type="entry name" value="Chaperone J-domain"/>
    <property type="match status" value="1"/>
</dbReference>
<dbReference type="PROSITE" id="PS50157">
    <property type="entry name" value="ZINC_FINGER_C2H2_2"/>
    <property type="match status" value="1"/>
</dbReference>
<dbReference type="Pfam" id="PF00226">
    <property type="entry name" value="DnaJ"/>
    <property type="match status" value="1"/>
</dbReference>
<dbReference type="InterPro" id="IPR003604">
    <property type="entry name" value="Matrin/U1-like-C_Znf_C2H2"/>
</dbReference>
<evidence type="ECO:0000256" key="4">
    <source>
        <dbReference type="PROSITE-ProRule" id="PRU00042"/>
    </source>
</evidence>
<dbReference type="Pfam" id="PF21884">
    <property type="entry name" value="ZUO1-like_ZHD"/>
    <property type="match status" value="1"/>
</dbReference>
<feature type="compositionally biased region" description="Acidic residues" evidence="5">
    <location>
        <begin position="438"/>
        <end position="449"/>
    </location>
</feature>
<evidence type="ECO:0000256" key="3">
    <source>
        <dbReference type="ARBA" id="ARBA00022833"/>
    </source>
</evidence>
<dbReference type="InterPro" id="IPR001623">
    <property type="entry name" value="DnaJ_domain"/>
</dbReference>
<dbReference type="PROSITE" id="PS50076">
    <property type="entry name" value="DNAJ_2"/>
    <property type="match status" value="1"/>
</dbReference>
<dbReference type="Proteomes" id="UP000766486">
    <property type="component" value="Unassembled WGS sequence"/>
</dbReference>
<accession>A0ABY6TRG2</accession>
<dbReference type="InterPro" id="IPR036236">
    <property type="entry name" value="Znf_C2H2_sf"/>
</dbReference>
<dbReference type="PRINTS" id="PR00625">
    <property type="entry name" value="JDOMAIN"/>
</dbReference>
<organism evidence="8 9">
    <name type="scientific">Bionectria ochroleuca</name>
    <name type="common">Gliocladium roseum</name>
    <dbReference type="NCBI Taxonomy" id="29856"/>
    <lineage>
        <taxon>Eukaryota</taxon>
        <taxon>Fungi</taxon>
        <taxon>Dikarya</taxon>
        <taxon>Ascomycota</taxon>
        <taxon>Pezizomycotina</taxon>
        <taxon>Sordariomycetes</taxon>
        <taxon>Hypocreomycetidae</taxon>
        <taxon>Hypocreales</taxon>
        <taxon>Bionectriaceae</taxon>
        <taxon>Clonostachys</taxon>
    </lineage>
</organism>
<evidence type="ECO:0000256" key="2">
    <source>
        <dbReference type="ARBA" id="ARBA00022771"/>
    </source>
</evidence>
<feature type="region of interest" description="Disordered" evidence="5">
    <location>
        <begin position="534"/>
        <end position="557"/>
    </location>
</feature>
<dbReference type="PROSITE" id="PS00028">
    <property type="entry name" value="ZINC_FINGER_C2H2_1"/>
    <property type="match status" value="2"/>
</dbReference>
<feature type="region of interest" description="Disordered" evidence="5">
    <location>
        <begin position="281"/>
        <end position="325"/>
    </location>
</feature>
<keyword evidence="1" id="KW-0479">Metal-binding</keyword>
<dbReference type="EMBL" id="CABFNS010000226">
    <property type="protein sequence ID" value="VUC20699.1"/>
    <property type="molecule type" value="Genomic_DNA"/>
</dbReference>
<protein>
    <recommendedName>
        <fullName evidence="10">J domain-containing protein</fullName>
    </recommendedName>
</protein>
<dbReference type="PANTHER" id="PTHR44029:SF1">
    <property type="entry name" value="DNAJ HOMOLOG SUBFAMILY C MEMBER 21"/>
    <property type="match status" value="1"/>
</dbReference>
<evidence type="ECO:0008006" key="10">
    <source>
        <dbReference type="Google" id="ProtNLM"/>
    </source>
</evidence>
<dbReference type="SMART" id="SM00451">
    <property type="entry name" value="ZnF_U1"/>
    <property type="match status" value="1"/>
</dbReference>
<feature type="compositionally biased region" description="Polar residues" evidence="5">
    <location>
        <begin position="410"/>
        <end position="419"/>
    </location>
</feature>
<reference evidence="8 9" key="1">
    <citation type="submission" date="2019-06" db="EMBL/GenBank/DDBJ databases">
        <authorList>
            <person name="Broberg M."/>
        </authorList>
    </citation>
    <scope>NUCLEOTIDE SEQUENCE [LARGE SCALE GENOMIC DNA]</scope>
</reference>
<sequence length="557" mass="62821">MGAQQSSSQGSGHDAAAPTQKTCYYELLAIDKHATDEEALTLTRIKKAYRRKALELHPDRNLDNVAVATQKFAEVQSAYEVLSDPQERAWYDSHRDAILRGEDADGAGGDQPSTFRNVRLTSTEEILSLMRRFNTTIPFNDEPTGFYGIARETFEHLVLEEQAAADFDDVECPDYPTFGQSDDDYDTVVKTFYSSWANFSTRKSFSWKDKYRLSDAPDRRVRRLMEKENKKLREDAAREFNDAVRFLVTFVRKRDPRYLPNSQTEFERQKAMRDAAAAQAARSRAANQEKLASAGVSDWVTARENEVEDDHFEDSEESEEEESEIEVLECVVCNKEFKSVNQLEAHERSKKHTKAVQALRRQMRKEGAELELDSTPKSHAKEETESKSKSKLKNNVQDSESESEADAQARSPSSPSITPQEDLIAENIKKNESQIPEQDADTPSSDDGDYAPRSAVQDRLFESSSHVTVDEDDQELAAALDETSINETAAPEKKKGKAKMKREKKAAREAQTTDTNRCGVCAETFPSRTKLFQHINDEGHATPVSVSTKGAKGKKKR</sequence>
<evidence type="ECO:0000259" key="6">
    <source>
        <dbReference type="PROSITE" id="PS50076"/>
    </source>
</evidence>
<dbReference type="InterPro" id="IPR036869">
    <property type="entry name" value="J_dom_sf"/>
</dbReference>
<evidence type="ECO:0000313" key="8">
    <source>
        <dbReference type="EMBL" id="VUC20699.1"/>
    </source>
</evidence>
<gene>
    <name evidence="8" type="ORF">CLO192961_LOCUS28902</name>
</gene>
<dbReference type="PANTHER" id="PTHR44029">
    <property type="entry name" value="DNAJ HOMOLOG SUBFAMILY C MEMBER 21"/>
    <property type="match status" value="1"/>
</dbReference>
<keyword evidence="3" id="KW-0862">Zinc</keyword>
<dbReference type="InterPro" id="IPR054076">
    <property type="entry name" value="ZUO1-like_ZHD"/>
</dbReference>
<feature type="compositionally biased region" description="Acidic residues" evidence="5">
    <location>
        <begin position="306"/>
        <end position="325"/>
    </location>
</feature>
<dbReference type="Gene3D" id="3.30.160.60">
    <property type="entry name" value="Classic Zinc Finger"/>
    <property type="match status" value="1"/>
</dbReference>
<evidence type="ECO:0000256" key="1">
    <source>
        <dbReference type="ARBA" id="ARBA00022723"/>
    </source>
</evidence>
<dbReference type="Pfam" id="PF12171">
    <property type="entry name" value="zf-C2H2_jaz"/>
    <property type="match status" value="1"/>
</dbReference>
<dbReference type="InterPro" id="IPR013087">
    <property type="entry name" value="Znf_C2H2_type"/>
</dbReference>
<evidence type="ECO:0000256" key="5">
    <source>
        <dbReference type="SAM" id="MobiDB-lite"/>
    </source>
</evidence>
<dbReference type="SMART" id="SM00355">
    <property type="entry name" value="ZnF_C2H2"/>
    <property type="match status" value="2"/>
</dbReference>
<evidence type="ECO:0000313" key="9">
    <source>
        <dbReference type="Proteomes" id="UP000766486"/>
    </source>
</evidence>
<name>A0ABY6TRG2_BIOOC</name>
<keyword evidence="9" id="KW-1185">Reference proteome</keyword>
<dbReference type="PROSITE" id="PS00636">
    <property type="entry name" value="DNAJ_1"/>
    <property type="match status" value="1"/>
</dbReference>
<dbReference type="SUPFAM" id="SSF57667">
    <property type="entry name" value="beta-beta-alpha zinc fingers"/>
    <property type="match status" value="1"/>
</dbReference>
<dbReference type="SMART" id="SM00271">
    <property type="entry name" value="DnaJ"/>
    <property type="match status" value="1"/>
</dbReference>
<proteinExistence type="predicted"/>
<feature type="domain" description="J" evidence="6">
    <location>
        <begin position="23"/>
        <end position="95"/>
    </location>
</feature>
<feature type="domain" description="C2H2-type" evidence="7">
    <location>
        <begin position="328"/>
        <end position="357"/>
    </location>
</feature>
<dbReference type="InterPro" id="IPR018253">
    <property type="entry name" value="DnaJ_domain_CS"/>
</dbReference>
<dbReference type="InterPro" id="IPR051964">
    <property type="entry name" value="Chaperone_stress_response"/>
</dbReference>
<feature type="compositionally biased region" description="Basic and acidic residues" evidence="5">
    <location>
        <begin position="364"/>
        <end position="388"/>
    </location>
</feature>
<dbReference type="Gene3D" id="1.10.287.110">
    <property type="entry name" value="DnaJ domain"/>
    <property type="match status" value="1"/>
</dbReference>
<comment type="caution">
    <text evidence="8">The sequence shown here is derived from an EMBL/GenBank/DDBJ whole genome shotgun (WGS) entry which is preliminary data.</text>
</comment>
<dbReference type="InterPro" id="IPR022755">
    <property type="entry name" value="Znf_C2H2_jaz"/>
</dbReference>